<evidence type="ECO:0000313" key="2">
    <source>
        <dbReference type="Proteomes" id="UP000278149"/>
    </source>
</evidence>
<sequence length="396" mass="44740">MEGMRLELGLPPDSTFLSGVIYEGILYILTNVKEGSFNLDWAELPVDFLCRAYDSIDEDRVESLSIVLTGNDKIDKFLESLGIKERPSKKTYRELLKLLKRQCRSIPINRDKIVVRAEIKGKNMSLDAGKSILAAPQLFKVDRYTGLSTAEMKTTSEQLGLRASPEIILIGLLGVYSSHITTVRSQDSTHHYFLFLSPDEVTSVLASGDPFKLTNIYSVKESLRKLLSETLPSSAVSEVMVLEVMLSTKIRSELMKMNLDKVDFNVFKIAPEGMTYKIYETVPISVYREPMFYTVLSRRGVKVDKLCEELHEALSPGKAIMKALASFNSRNKYSEADTILRGVLDLYKFVSTADTQGLFGFLRSLEESCVILRDDKRARSRIEEYASIQRKISYAL</sequence>
<evidence type="ECO:0000313" key="1">
    <source>
        <dbReference type="EMBL" id="RSN70758.1"/>
    </source>
</evidence>
<dbReference type="AlphaFoldDB" id="A0A3R9QAE9"/>
<dbReference type="EMBL" id="RCOR01000004">
    <property type="protein sequence ID" value="RSN70758.1"/>
    <property type="molecule type" value="Genomic_DNA"/>
</dbReference>
<accession>A0A3R9QAE9</accession>
<gene>
    <name evidence="1" type="ORF">D9Q81_00460</name>
</gene>
<dbReference type="Proteomes" id="UP000278149">
    <property type="component" value="Unassembled WGS sequence"/>
</dbReference>
<reference evidence="1 2" key="1">
    <citation type="submission" date="2018-10" db="EMBL/GenBank/DDBJ databases">
        <title>Co-occurring genomic capacity for anaerobic methane metabolism and dissimilatory sulfite reduction discovered in the Korarchaeota.</title>
        <authorList>
            <person name="Mckay L.J."/>
            <person name="Dlakic M."/>
            <person name="Fields M.W."/>
            <person name="Delmont T.O."/>
            <person name="Eren A.M."/>
            <person name="Jay Z.J."/>
            <person name="Klingelsmith K.B."/>
            <person name="Rusch D.B."/>
            <person name="Inskeep W.P."/>
        </authorList>
    </citation>
    <scope>NUCLEOTIDE SEQUENCE [LARGE SCALE GENOMIC DNA]</scope>
    <source>
        <strain evidence="1 2">WS</strain>
    </source>
</reference>
<proteinExistence type="predicted"/>
<organism evidence="1 2">
    <name type="scientific">Candidatus Korarchaeum cryptofilum</name>
    <dbReference type="NCBI Taxonomy" id="498846"/>
    <lineage>
        <taxon>Archaea</taxon>
        <taxon>Thermoproteota</taxon>
        <taxon>Candidatus Korarchaeia</taxon>
        <taxon>Candidatus Korarchaeales</taxon>
        <taxon>Candidatus Korarchaeaceae</taxon>
        <taxon>Candidatus Korarchaeum</taxon>
    </lineage>
</organism>
<comment type="caution">
    <text evidence="1">The sequence shown here is derived from an EMBL/GenBank/DDBJ whole genome shotgun (WGS) entry which is preliminary data.</text>
</comment>
<protein>
    <submittedName>
        <fullName evidence="1">Uncharacterized protein</fullName>
    </submittedName>
</protein>
<name>A0A3R9QAE9_9CREN</name>